<dbReference type="Proteomes" id="UP000317835">
    <property type="component" value="Chromosome"/>
</dbReference>
<sequence length="124" mass="14149">MLANDRCDQENLIAQLKGGVKALAMPVGDLVSNWAYMVMASLAWSLKAWSALVLPEGGRWSEKYRAEKRALLRMEFSTFCVALIQVPCQIVRAGRRIIYRLLSWNPWQGVFLRLVERLHGARLC</sequence>
<dbReference type="AlphaFoldDB" id="A0A518H9B8"/>
<dbReference type="EMBL" id="CP036426">
    <property type="protein sequence ID" value="QDV37454.1"/>
    <property type="molecule type" value="Genomic_DNA"/>
</dbReference>
<organism evidence="1 2">
    <name type="scientific">Tautonia plasticadhaerens</name>
    <dbReference type="NCBI Taxonomy" id="2527974"/>
    <lineage>
        <taxon>Bacteria</taxon>
        <taxon>Pseudomonadati</taxon>
        <taxon>Planctomycetota</taxon>
        <taxon>Planctomycetia</taxon>
        <taxon>Isosphaerales</taxon>
        <taxon>Isosphaeraceae</taxon>
        <taxon>Tautonia</taxon>
    </lineage>
</organism>
<accession>A0A518H9B8</accession>
<keyword evidence="2" id="KW-1185">Reference proteome</keyword>
<protein>
    <recommendedName>
        <fullName evidence="3">Transposase DDE domain-containing protein</fullName>
    </recommendedName>
</protein>
<evidence type="ECO:0000313" key="1">
    <source>
        <dbReference type="EMBL" id="QDV37454.1"/>
    </source>
</evidence>
<reference evidence="1 2" key="1">
    <citation type="submission" date="2019-02" db="EMBL/GenBank/DDBJ databases">
        <title>Deep-cultivation of Planctomycetes and their phenomic and genomic characterization uncovers novel biology.</title>
        <authorList>
            <person name="Wiegand S."/>
            <person name="Jogler M."/>
            <person name="Boedeker C."/>
            <person name="Pinto D."/>
            <person name="Vollmers J."/>
            <person name="Rivas-Marin E."/>
            <person name="Kohn T."/>
            <person name="Peeters S.H."/>
            <person name="Heuer A."/>
            <person name="Rast P."/>
            <person name="Oberbeckmann S."/>
            <person name="Bunk B."/>
            <person name="Jeske O."/>
            <person name="Meyerdierks A."/>
            <person name="Storesund J.E."/>
            <person name="Kallscheuer N."/>
            <person name="Luecker S."/>
            <person name="Lage O.M."/>
            <person name="Pohl T."/>
            <person name="Merkel B.J."/>
            <person name="Hornburger P."/>
            <person name="Mueller R.-W."/>
            <person name="Bruemmer F."/>
            <person name="Labrenz M."/>
            <person name="Spormann A.M."/>
            <person name="Op den Camp H."/>
            <person name="Overmann J."/>
            <person name="Amann R."/>
            <person name="Jetten M.S.M."/>
            <person name="Mascher T."/>
            <person name="Medema M.H."/>
            <person name="Devos D.P."/>
            <person name="Kaster A.-K."/>
            <person name="Ovreas L."/>
            <person name="Rohde M."/>
            <person name="Galperin M.Y."/>
            <person name="Jogler C."/>
        </authorList>
    </citation>
    <scope>NUCLEOTIDE SEQUENCE [LARGE SCALE GENOMIC DNA]</scope>
    <source>
        <strain evidence="1 2">ElP</strain>
    </source>
</reference>
<dbReference type="KEGG" id="tpla:ElP_53930"/>
<evidence type="ECO:0008006" key="3">
    <source>
        <dbReference type="Google" id="ProtNLM"/>
    </source>
</evidence>
<evidence type="ECO:0000313" key="2">
    <source>
        <dbReference type="Proteomes" id="UP000317835"/>
    </source>
</evidence>
<proteinExistence type="predicted"/>
<name>A0A518H9B8_9BACT</name>
<gene>
    <name evidence="1" type="ORF">ElP_53930</name>
</gene>